<comment type="caution">
    <text evidence="2">The sequence shown here is derived from an EMBL/GenBank/DDBJ whole genome shotgun (WGS) entry which is preliminary data.</text>
</comment>
<evidence type="ECO:0000313" key="3">
    <source>
        <dbReference type="Proteomes" id="UP001157914"/>
    </source>
</evidence>
<feature type="transmembrane region" description="Helical" evidence="1">
    <location>
        <begin position="61"/>
        <end position="87"/>
    </location>
</feature>
<name>A0ABY1P0W8_9HYPH</name>
<dbReference type="Proteomes" id="UP001157914">
    <property type="component" value="Unassembled WGS sequence"/>
</dbReference>
<sequence>MTAPLPDANIAPNLSWALLSPKGRLGREAYLLCLGFWVSVGVILNRAWAMAGLEQAGDPEAMAFFFMANPVTLFAALALVWIEFAIVVKRLHDIGRSGFFALLLLVPVLNLAIMGYLAFQAPEPAPNRHGPLPDSYWQ</sequence>
<proteinExistence type="predicted"/>
<dbReference type="InterPro" id="IPR008523">
    <property type="entry name" value="DUF805"/>
</dbReference>
<keyword evidence="1" id="KW-0812">Transmembrane</keyword>
<dbReference type="Pfam" id="PF05656">
    <property type="entry name" value="DUF805"/>
    <property type="match status" value="1"/>
</dbReference>
<evidence type="ECO:0000256" key="1">
    <source>
        <dbReference type="SAM" id="Phobius"/>
    </source>
</evidence>
<dbReference type="EMBL" id="FXTT01000003">
    <property type="protein sequence ID" value="SMP23334.1"/>
    <property type="molecule type" value="Genomic_DNA"/>
</dbReference>
<keyword evidence="1" id="KW-0472">Membrane</keyword>
<keyword evidence="3" id="KW-1185">Reference proteome</keyword>
<reference evidence="2 3" key="1">
    <citation type="submission" date="2017-05" db="EMBL/GenBank/DDBJ databases">
        <authorList>
            <person name="Varghese N."/>
            <person name="Submissions S."/>
        </authorList>
    </citation>
    <scope>NUCLEOTIDE SEQUENCE [LARGE SCALE GENOMIC DNA]</scope>
    <source>
        <strain evidence="2 3">DSM 15949</strain>
    </source>
</reference>
<dbReference type="PANTHER" id="PTHR34980">
    <property type="entry name" value="INNER MEMBRANE PROTEIN-RELATED-RELATED"/>
    <property type="match status" value="1"/>
</dbReference>
<evidence type="ECO:0000313" key="2">
    <source>
        <dbReference type="EMBL" id="SMP23334.1"/>
    </source>
</evidence>
<feature type="transmembrane region" description="Helical" evidence="1">
    <location>
        <begin position="99"/>
        <end position="119"/>
    </location>
</feature>
<feature type="transmembrane region" description="Helical" evidence="1">
    <location>
        <begin position="29"/>
        <end position="49"/>
    </location>
</feature>
<protein>
    <submittedName>
        <fullName evidence="2">Uncharacterized membrane protein YhaH, DUF805 family</fullName>
    </submittedName>
</protein>
<organism evidence="2 3">
    <name type="scientific">Roseibium denhamense</name>
    <dbReference type="NCBI Taxonomy" id="76305"/>
    <lineage>
        <taxon>Bacteria</taxon>
        <taxon>Pseudomonadati</taxon>
        <taxon>Pseudomonadota</taxon>
        <taxon>Alphaproteobacteria</taxon>
        <taxon>Hyphomicrobiales</taxon>
        <taxon>Stappiaceae</taxon>
        <taxon>Roseibium</taxon>
    </lineage>
</organism>
<accession>A0ABY1P0W8</accession>
<gene>
    <name evidence="2" type="ORF">SAMN06265374_2253</name>
</gene>
<keyword evidence="1" id="KW-1133">Transmembrane helix</keyword>
<dbReference type="PANTHER" id="PTHR34980:SF3">
    <property type="entry name" value="BLR8105 PROTEIN"/>
    <property type="match status" value="1"/>
</dbReference>
<dbReference type="RefSeq" id="WP_155190090.1">
    <property type="nucleotide sequence ID" value="NZ_BAAAEA010000002.1"/>
</dbReference>